<evidence type="ECO:0000256" key="14">
    <source>
        <dbReference type="ARBA" id="ARBA00049865"/>
    </source>
</evidence>
<comment type="catalytic activity">
    <reaction evidence="14">
        <text>18-methylnonadecanoyl-CoA + 2 NADPH + 2 H(+) = 18-methylnonadecan-1-ol + 2 NADP(+) + CoA</text>
        <dbReference type="Rhea" id="RHEA:81767"/>
        <dbReference type="ChEBI" id="CHEBI:15378"/>
        <dbReference type="ChEBI" id="CHEBI:57287"/>
        <dbReference type="ChEBI" id="CHEBI:57783"/>
        <dbReference type="ChEBI" id="CHEBI:58349"/>
        <dbReference type="ChEBI" id="CHEBI:84914"/>
        <dbReference type="ChEBI" id="CHEBI:231999"/>
    </reaction>
    <physiologicalReaction direction="left-to-right" evidence="14">
        <dbReference type="Rhea" id="RHEA:81768"/>
    </physiologicalReaction>
</comment>
<dbReference type="SUPFAM" id="SSF51735">
    <property type="entry name" value="NAD(P)-binding Rossmann-fold domains"/>
    <property type="match status" value="1"/>
</dbReference>
<dbReference type="OrthoDB" id="429813at2759"/>
<keyword evidence="4 26" id="KW-0812">Transmembrane</keyword>
<dbReference type="AlphaFoldDB" id="A0A643BZ73"/>
<feature type="transmembrane region" description="Helical" evidence="26">
    <location>
        <begin position="444"/>
        <end position="461"/>
    </location>
</feature>
<comment type="catalytic activity">
    <reaction evidence="24">
        <text>tetracosanoyl-CoA + 2 NADPH + 2 H(+) = tetracosan-1-ol + 2 NADP(+) + CoA</text>
        <dbReference type="Rhea" id="RHEA:81735"/>
        <dbReference type="ChEBI" id="CHEBI:15378"/>
        <dbReference type="ChEBI" id="CHEBI:57287"/>
        <dbReference type="ChEBI" id="CHEBI:57783"/>
        <dbReference type="ChEBI" id="CHEBI:58349"/>
        <dbReference type="ChEBI" id="CHEBI:65052"/>
        <dbReference type="ChEBI" id="CHEBI:77413"/>
    </reaction>
    <physiologicalReaction direction="left-to-right" evidence="24">
        <dbReference type="Rhea" id="RHEA:81736"/>
    </physiologicalReaction>
</comment>
<evidence type="ECO:0000256" key="19">
    <source>
        <dbReference type="ARBA" id="ARBA00051014"/>
    </source>
</evidence>
<dbReference type="PANTHER" id="PTHR11011">
    <property type="entry name" value="MALE STERILITY PROTEIN 2-RELATED"/>
    <property type="match status" value="1"/>
</dbReference>
<evidence type="ECO:0000259" key="28">
    <source>
        <dbReference type="Pfam" id="PF07993"/>
    </source>
</evidence>
<comment type="subcellular location">
    <subcellularLocation>
        <location evidence="1">Peroxisome membrane</location>
        <topology evidence="1">Single-pass membrane protein</topology>
    </subcellularLocation>
</comment>
<evidence type="ECO:0000256" key="22">
    <source>
        <dbReference type="ARBA" id="ARBA00051449"/>
    </source>
</evidence>
<evidence type="ECO:0000256" key="26">
    <source>
        <dbReference type="RuleBase" id="RU363097"/>
    </source>
</evidence>
<dbReference type="EC" id="1.2.1.84" evidence="26"/>
<evidence type="ECO:0000256" key="9">
    <source>
        <dbReference type="ARBA" id="ARBA00023136"/>
    </source>
</evidence>
<comment type="catalytic activity">
    <reaction evidence="19">
        <text>octacosanoyl-CoA + 2 NADPH + 2 H(+) = octacosan-1-ol + 2 NADP(+) + CoA</text>
        <dbReference type="Rhea" id="RHEA:81743"/>
        <dbReference type="ChEBI" id="CHEBI:15378"/>
        <dbReference type="ChEBI" id="CHEBI:28243"/>
        <dbReference type="ChEBI" id="CHEBI:57287"/>
        <dbReference type="ChEBI" id="CHEBI:57783"/>
        <dbReference type="ChEBI" id="CHEBI:58349"/>
        <dbReference type="ChEBI" id="CHEBI:74141"/>
    </reaction>
    <physiologicalReaction direction="left-to-right" evidence="19">
        <dbReference type="Rhea" id="RHEA:81744"/>
    </physiologicalReaction>
</comment>
<evidence type="ECO:0000256" key="23">
    <source>
        <dbReference type="ARBA" id="ARBA00052665"/>
    </source>
</evidence>
<evidence type="ECO:0000313" key="29">
    <source>
        <dbReference type="EMBL" id="KAB0393299.1"/>
    </source>
</evidence>
<evidence type="ECO:0000256" key="13">
    <source>
        <dbReference type="ARBA" id="ARBA00049089"/>
    </source>
</evidence>
<evidence type="ECO:0000256" key="1">
    <source>
        <dbReference type="ARBA" id="ARBA00004549"/>
    </source>
</evidence>
<dbReference type="InterPro" id="IPR033640">
    <property type="entry name" value="FAR_C"/>
</dbReference>
<comment type="catalytic activity">
    <reaction evidence="20">
        <text>triacontanoyl-CoA + 2 NADPH + 2 H(+) = triacontan-1-ol + 2 NADP(+) + CoA</text>
        <dbReference type="Rhea" id="RHEA:81747"/>
        <dbReference type="ChEBI" id="CHEBI:15378"/>
        <dbReference type="ChEBI" id="CHEBI:28409"/>
        <dbReference type="ChEBI" id="CHEBI:57287"/>
        <dbReference type="ChEBI" id="CHEBI:57783"/>
        <dbReference type="ChEBI" id="CHEBI:58349"/>
        <dbReference type="ChEBI" id="CHEBI:76386"/>
    </reaction>
    <physiologicalReaction direction="left-to-right" evidence="20">
        <dbReference type="Rhea" id="RHEA:81748"/>
    </physiologicalReaction>
</comment>
<evidence type="ECO:0000256" key="5">
    <source>
        <dbReference type="ARBA" id="ARBA00022857"/>
    </source>
</evidence>
<sequence>MSMIADFYGGKSILITGATGFLGKVLMEKLFRTSPDLRVIYILVRPKAGQTLQQRVFQILNSKLFEKVKEVCPNVHEKIRAISADLNQNDFAISKEDMQELLSYTNIIFHCAATVRFDDHLRHAVQLNVTATQQLLLMASQMPNLEAFIHISTAFSNCNLKHIDEVIYPCPVEPKKIIDSMEWLDDAIIDEITPKLIGDRPNTYTYTKALGEMVVQQESGKLNIAIIRPSIVGATWQEPFPGWVDNINGPTGLIVAAGKGFLRSIRATPMAVADLIPADIVVNLTLAVGWYTAVHRWIQVLATFEKIPLERAFRRPKAEFTTNNVTTQYWNAVSHRAPAIIYDFYLRLTGRKPRMTKLMNRLLRTLSMLEYFINRSWEWSTYNTEMLMSKLSPEDQRVFNFDVRQLNWLEYIENYVLGVKKYLLKEDMAGIPEAKQHLRRLRNIHYLFNTALFLIAWRLLIARSQVARNVWFFIVSFCYKFLSYFRASSTLKV</sequence>
<organism evidence="29 30">
    <name type="scientific">Balaenoptera physalus</name>
    <name type="common">Fin whale</name>
    <name type="synonym">Balaena physalus</name>
    <dbReference type="NCBI Taxonomy" id="9770"/>
    <lineage>
        <taxon>Eukaryota</taxon>
        <taxon>Metazoa</taxon>
        <taxon>Chordata</taxon>
        <taxon>Craniata</taxon>
        <taxon>Vertebrata</taxon>
        <taxon>Euteleostomi</taxon>
        <taxon>Mammalia</taxon>
        <taxon>Eutheria</taxon>
        <taxon>Laurasiatheria</taxon>
        <taxon>Artiodactyla</taxon>
        <taxon>Whippomorpha</taxon>
        <taxon>Cetacea</taxon>
        <taxon>Mysticeti</taxon>
        <taxon>Balaenopteridae</taxon>
        <taxon>Balaenoptera</taxon>
    </lineage>
</organism>
<comment type="similarity">
    <text evidence="2 26">Belongs to the fatty acyl-CoA reductase family.</text>
</comment>
<evidence type="ECO:0000256" key="20">
    <source>
        <dbReference type="ARBA" id="ARBA00051173"/>
    </source>
</evidence>
<feature type="domain" description="Thioester reductase (TE)" evidence="28">
    <location>
        <begin position="15"/>
        <end position="284"/>
    </location>
</feature>
<accession>A0A643BZ73</accession>
<evidence type="ECO:0000256" key="15">
    <source>
        <dbReference type="ARBA" id="ARBA00049930"/>
    </source>
</evidence>
<evidence type="ECO:0000256" key="12">
    <source>
        <dbReference type="ARBA" id="ARBA00048521"/>
    </source>
</evidence>
<keyword evidence="3 26" id="KW-0444">Lipid biosynthesis</keyword>
<dbReference type="GO" id="GO:0102965">
    <property type="term" value="F:alcohol-forming long-chain fatty acyl-CoA reductase activity"/>
    <property type="evidence" value="ECO:0007669"/>
    <property type="project" value="UniProtKB-EC"/>
</dbReference>
<keyword evidence="10" id="KW-0576">Peroxisome</keyword>
<dbReference type="Gene3D" id="3.40.50.720">
    <property type="entry name" value="NAD(P)-binding Rossmann-like Domain"/>
    <property type="match status" value="1"/>
</dbReference>
<dbReference type="GO" id="GO:0005778">
    <property type="term" value="C:peroxisomal membrane"/>
    <property type="evidence" value="ECO:0007669"/>
    <property type="project" value="UniProtKB-SubCell"/>
</dbReference>
<evidence type="ECO:0000256" key="3">
    <source>
        <dbReference type="ARBA" id="ARBA00022516"/>
    </source>
</evidence>
<name>A0A643BZ73_BALPH</name>
<evidence type="ECO:0000256" key="16">
    <source>
        <dbReference type="ARBA" id="ARBA00050452"/>
    </source>
</evidence>
<keyword evidence="7 26" id="KW-0560">Oxidoreductase</keyword>
<comment type="catalytic activity">
    <reaction evidence="16">
        <text>hexacosanoyl-CoA + 2 NADPH + 2 H(+) = hexacosan-1-ol + 2 NADP(+) + CoA</text>
        <dbReference type="Rhea" id="RHEA:81739"/>
        <dbReference type="ChEBI" id="CHEBI:15378"/>
        <dbReference type="ChEBI" id="CHEBI:28415"/>
        <dbReference type="ChEBI" id="CHEBI:57287"/>
        <dbReference type="ChEBI" id="CHEBI:57783"/>
        <dbReference type="ChEBI" id="CHEBI:58349"/>
        <dbReference type="ChEBI" id="CHEBI:64868"/>
    </reaction>
    <physiologicalReaction direction="left-to-right" evidence="16">
        <dbReference type="Rhea" id="RHEA:81740"/>
    </physiologicalReaction>
</comment>
<protein>
    <recommendedName>
        <fullName evidence="26">Fatty acyl-CoA reductase</fullName>
        <ecNumber evidence="26">1.2.1.84</ecNumber>
    </recommendedName>
</protein>
<keyword evidence="5 26" id="KW-0521">NADP</keyword>
<keyword evidence="30" id="KW-1185">Reference proteome</keyword>
<dbReference type="InterPro" id="IPR026055">
    <property type="entry name" value="FAR"/>
</dbReference>
<dbReference type="PANTHER" id="PTHR11011:SF120">
    <property type="entry name" value="FATTY ACYL-COA REDUCTASE 2"/>
    <property type="match status" value="1"/>
</dbReference>
<dbReference type="FunFam" id="3.40.50.720:FF:000278">
    <property type="entry name" value="Fatty acyl-CoA reductase"/>
    <property type="match status" value="1"/>
</dbReference>
<gene>
    <name evidence="29" type="ORF">E2I00_002052</name>
</gene>
<dbReference type="EMBL" id="SGJD01003238">
    <property type="protein sequence ID" value="KAB0393299.1"/>
    <property type="molecule type" value="Genomic_DNA"/>
</dbReference>
<evidence type="ECO:0000256" key="10">
    <source>
        <dbReference type="ARBA" id="ARBA00023140"/>
    </source>
</evidence>
<dbReference type="CDD" id="cd05236">
    <property type="entry name" value="FAR-N_SDR_e"/>
    <property type="match status" value="1"/>
</dbReference>
<comment type="catalytic activity">
    <reaction evidence="25">
        <text>20-methylheneicosanoyl-CoA + 2 NADPH + 2 H(+) = 20-methylheneicosan-1-ol + 2 NADP(+) + CoA</text>
        <dbReference type="Rhea" id="RHEA:81771"/>
        <dbReference type="ChEBI" id="CHEBI:15378"/>
        <dbReference type="ChEBI" id="CHEBI:57287"/>
        <dbReference type="ChEBI" id="CHEBI:57783"/>
        <dbReference type="ChEBI" id="CHEBI:58349"/>
        <dbReference type="ChEBI" id="CHEBI:84915"/>
        <dbReference type="ChEBI" id="CHEBI:232000"/>
    </reaction>
    <physiologicalReaction direction="left-to-right" evidence="25">
        <dbReference type="Rhea" id="RHEA:81772"/>
    </physiologicalReaction>
</comment>
<dbReference type="InterPro" id="IPR013120">
    <property type="entry name" value="FAR_NAD-bd"/>
</dbReference>
<dbReference type="GO" id="GO:0010025">
    <property type="term" value="P:wax biosynthetic process"/>
    <property type="evidence" value="ECO:0007669"/>
    <property type="project" value="UniProtKB-ARBA"/>
</dbReference>
<dbReference type="GO" id="GO:0035336">
    <property type="term" value="P:long-chain fatty-acyl-CoA metabolic process"/>
    <property type="evidence" value="ECO:0007669"/>
    <property type="project" value="TreeGrafter"/>
</dbReference>
<dbReference type="GO" id="GO:0080019">
    <property type="term" value="F:alcohol-forming very long-chain fatty acyl-CoA reductase activity"/>
    <property type="evidence" value="ECO:0007669"/>
    <property type="project" value="InterPro"/>
</dbReference>
<evidence type="ECO:0000313" key="30">
    <source>
        <dbReference type="Proteomes" id="UP000437017"/>
    </source>
</evidence>
<evidence type="ECO:0000256" key="2">
    <source>
        <dbReference type="ARBA" id="ARBA00005928"/>
    </source>
</evidence>
<comment type="catalytic activity">
    <reaction evidence="11">
        <text>octadecanoyl-CoA + 2 NADPH + 2 H(+) = octadecan-1-ol + 2 NADP(+) + CoA</text>
        <dbReference type="Rhea" id="RHEA:36319"/>
        <dbReference type="ChEBI" id="CHEBI:15378"/>
        <dbReference type="ChEBI" id="CHEBI:32154"/>
        <dbReference type="ChEBI" id="CHEBI:57287"/>
        <dbReference type="ChEBI" id="CHEBI:57394"/>
        <dbReference type="ChEBI" id="CHEBI:57783"/>
        <dbReference type="ChEBI" id="CHEBI:58349"/>
        <dbReference type="EC" id="1.2.1.84"/>
    </reaction>
    <physiologicalReaction direction="left-to-right" evidence="11">
        <dbReference type="Rhea" id="RHEA:36320"/>
    </physiologicalReaction>
</comment>
<evidence type="ECO:0000256" key="24">
    <source>
        <dbReference type="ARBA" id="ARBA00052883"/>
    </source>
</evidence>
<comment type="catalytic activity">
    <reaction evidence="21">
        <text>22-methyltricosanoyl-CoA + 2 NADPH + 2 H(+) = 22-methyltricosan-1-ol + 2 NADP(+) + CoA</text>
        <dbReference type="Rhea" id="RHEA:81775"/>
        <dbReference type="ChEBI" id="CHEBI:15378"/>
        <dbReference type="ChEBI" id="CHEBI:57287"/>
        <dbReference type="ChEBI" id="CHEBI:57783"/>
        <dbReference type="ChEBI" id="CHEBI:58349"/>
        <dbReference type="ChEBI" id="CHEBI:84916"/>
        <dbReference type="ChEBI" id="CHEBI:232001"/>
    </reaction>
    <physiologicalReaction direction="left-to-right" evidence="21">
        <dbReference type="Rhea" id="RHEA:81776"/>
    </physiologicalReaction>
</comment>
<dbReference type="CDD" id="cd09071">
    <property type="entry name" value="FAR_C"/>
    <property type="match status" value="1"/>
</dbReference>
<evidence type="ECO:0000256" key="4">
    <source>
        <dbReference type="ARBA" id="ARBA00022692"/>
    </source>
</evidence>
<evidence type="ECO:0000256" key="17">
    <source>
        <dbReference type="ARBA" id="ARBA00050515"/>
    </source>
</evidence>
<dbReference type="InterPro" id="IPR036291">
    <property type="entry name" value="NAD(P)-bd_dom_sf"/>
</dbReference>
<evidence type="ECO:0000256" key="11">
    <source>
        <dbReference type="ARBA" id="ARBA00047991"/>
    </source>
</evidence>
<evidence type="ECO:0000256" key="7">
    <source>
        <dbReference type="ARBA" id="ARBA00023002"/>
    </source>
</evidence>
<comment type="catalytic activity">
    <reaction evidence="15">
        <text>eicosanoyl-CoA + 2 NADPH + 2 H(+) = eicosan-1-ol + 2 NADP(+) + CoA</text>
        <dbReference type="Rhea" id="RHEA:81727"/>
        <dbReference type="ChEBI" id="CHEBI:15378"/>
        <dbReference type="ChEBI" id="CHEBI:57287"/>
        <dbReference type="ChEBI" id="CHEBI:57380"/>
        <dbReference type="ChEBI" id="CHEBI:57783"/>
        <dbReference type="ChEBI" id="CHEBI:58349"/>
        <dbReference type="ChEBI" id="CHEBI:75627"/>
    </reaction>
    <physiologicalReaction direction="left-to-right" evidence="15">
        <dbReference type="Rhea" id="RHEA:81728"/>
    </physiologicalReaction>
</comment>
<comment type="catalytic activity">
    <reaction evidence="17">
        <text>an ultra-long-chain fatty acyl-CoA + 2 NADPH + 2 H(+) = an ultra long-chain primary fatty alcohol + 2 NADP(+) + CoA</text>
        <dbReference type="Rhea" id="RHEA:81755"/>
        <dbReference type="ChEBI" id="CHEBI:15378"/>
        <dbReference type="ChEBI" id="CHEBI:57287"/>
        <dbReference type="ChEBI" id="CHEBI:57783"/>
        <dbReference type="ChEBI" id="CHEBI:58349"/>
        <dbReference type="ChEBI" id="CHEBI:143016"/>
        <dbReference type="ChEBI" id="CHEBI:143018"/>
    </reaction>
    <physiologicalReaction direction="left-to-right" evidence="17">
        <dbReference type="Rhea" id="RHEA:81756"/>
    </physiologicalReaction>
</comment>
<evidence type="ECO:0000259" key="27">
    <source>
        <dbReference type="Pfam" id="PF03015"/>
    </source>
</evidence>
<dbReference type="Pfam" id="PF03015">
    <property type="entry name" value="Sterile"/>
    <property type="match status" value="1"/>
</dbReference>
<comment type="catalytic activity">
    <reaction evidence="22">
        <text>a very long-chain fatty acyl-CoA + 2 NADPH + 2 H(+) = a very long-chain primary fatty alcohol + 2 NADP(+) + CoA</text>
        <dbReference type="Rhea" id="RHEA:81751"/>
        <dbReference type="ChEBI" id="CHEBI:15378"/>
        <dbReference type="ChEBI" id="CHEBI:57287"/>
        <dbReference type="ChEBI" id="CHEBI:57783"/>
        <dbReference type="ChEBI" id="CHEBI:58349"/>
        <dbReference type="ChEBI" id="CHEBI:138261"/>
        <dbReference type="ChEBI" id="CHEBI:138741"/>
    </reaction>
    <physiologicalReaction direction="left-to-right" evidence="22">
        <dbReference type="Rhea" id="RHEA:81752"/>
    </physiologicalReaction>
</comment>
<feature type="domain" description="Fatty acyl-CoA reductase C-terminal" evidence="27">
    <location>
        <begin position="335"/>
        <end position="426"/>
    </location>
</feature>
<keyword evidence="6 26" id="KW-1133">Transmembrane helix</keyword>
<evidence type="ECO:0000256" key="21">
    <source>
        <dbReference type="ARBA" id="ARBA00051218"/>
    </source>
</evidence>
<keyword evidence="8 26" id="KW-0443">Lipid metabolism</keyword>
<comment type="function">
    <text evidence="26">Catalyzes the reduction of fatty acyl-CoA to fatty alcohols.</text>
</comment>
<evidence type="ECO:0000256" key="25">
    <source>
        <dbReference type="ARBA" id="ARBA00052885"/>
    </source>
</evidence>
<dbReference type="Proteomes" id="UP000437017">
    <property type="component" value="Unassembled WGS sequence"/>
</dbReference>
<dbReference type="Pfam" id="PF07993">
    <property type="entry name" value="NAD_binding_4"/>
    <property type="match status" value="1"/>
</dbReference>
<evidence type="ECO:0000256" key="6">
    <source>
        <dbReference type="ARBA" id="ARBA00022989"/>
    </source>
</evidence>
<comment type="caution">
    <text evidence="29">The sequence shown here is derived from an EMBL/GenBank/DDBJ whole genome shotgun (WGS) entry which is preliminary data.</text>
</comment>
<reference evidence="29 30" key="1">
    <citation type="journal article" date="2019" name="PLoS ONE">
        <title>Genomic analyses reveal an absence of contemporary introgressive admixture between fin whales and blue whales, despite known hybrids.</title>
        <authorList>
            <person name="Westbury M.V."/>
            <person name="Petersen B."/>
            <person name="Lorenzen E.D."/>
        </authorList>
    </citation>
    <scope>NUCLEOTIDE SEQUENCE [LARGE SCALE GENOMIC DNA]</scope>
    <source>
        <strain evidence="29">FinWhale-01</strain>
    </source>
</reference>
<keyword evidence="9 26" id="KW-0472">Membrane</keyword>
<comment type="catalytic activity">
    <reaction evidence="23">
        <text>24-methylpentacosanoyl-CoA + 2 NADPH + 2 H(+) = 24-methylpentacosan-1-ol + 2 NADP(+) + CoA</text>
        <dbReference type="Rhea" id="RHEA:81779"/>
        <dbReference type="ChEBI" id="CHEBI:15378"/>
        <dbReference type="ChEBI" id="CHEBI:57287"/>
        <dbReference type="ChEBI" id="CHEBI:57783"/>
        <dbReference type="ChEBI" id="CHEBI:58349"/>
        <dbReference type="ChEBI" id="CHEBI:84917"/>
        <dbReference type="ChEBI" id="CHEBI:232002"/>
    </reaction>
    <physiologicalReaction direction="left-to-right" evidence="23">
        <dbReference type="Rhea" id="RHEA:81780"/>
    </physiologicalReaction>
</comment>
<comment type="catalytic activity">
    <reaction evidence="12">
        <text>hexadecanoyl-CoA + 2 NADPH + 2 H(+) = hexadecan-1-ol + 2 NADP(+) + CoA</text>
        <dbReference type="Rhea" id="RHEA:36315"/>
        <dbReference type="ChEBI" id="CHEBI:15378"/>
        <dbReference type="ChEBI" id="CHEBI:16125"/>
        <dbReference type="ChEBI" id="CHEBI:57287"/>
        <dbReference type="ChEBI" id="CHEBI:57379"/>
        <dbReference type="ChEBI" id="CHEBI:57783"/>
        <dbReference type="ChEBI" id="CHEBI:58349"/>
        <dbReference type="EC" id="1.2.1.84"/>
    </reaction>
    <physiologicalReaction direction="left-to-right" evidence="12">
        <dbReference type="Rhea" id="RHEA:36316"/>
    </physiologicalReaction>
</comment>
<proteinExistence type="inferred from homology"/>
<comment type="catalytic activity">
    <reaction evidence="18">
        <text>docosanoyl-CoA + 2 NADPH + 2 H(+) = docosan-1-ol + 2 NADP(+) + CoA</text>
        <dbReference type="Rhea" id="RHEA:81731"/>
        <dbReference type="ChEBI" id="CHEBI:15378"/>
        <dbReference type="ChEBI" id="CHEBI:31000"/>
        <dbReference type="ChEBI" id="CHEBI:57287"/>
        <dbReference type="ChEBI" id="CHEBI:57783"/>
        <dbReference type="ChEBI" id="CHEBI:58349"/>
        <dbReference type="ChEBI" id="CHEBI:65059"/>
    </reaction>
    <physiologicalReaction direction="left-to-right" evidence="18">
        <dbReference type="Rhea" id="RHEA:81732"/>
    </physiologicalReaction>
</comment>
<feature type="transmembrane region" description="Helical" evidence="26">
    <location>
        <begin position="470"/>
        <end position="487"/>
    </location>
</feature>
<evidence type="ECO:0000256" key="8">
    <source>
        <dbReference type="ARBA" id="ARBA00023098"/>
    </source>
</evidence>
<evidence type="ECO:0000256" key="18">
    <source>
        <dbReference type="ARBA" id="ARBA00050790"/>
    </source>
</evidence>
<comment type="catalytic activity">
    <reaction evidence="13">
        <text>a long-chain fatty acyl-CoA + 2 NADPH + 2 H(+) = a long-chain primary fatty alcohol + 2 NADP(+) + CoA</text>
        <dbReference type="Rhea" id="RHEA:52716"/>
        <dbReference type="ChEBI" id="CHEBI:15378"/>
        <dbReference type="ChEBI" id="CHEBI:57287"/>
        <dbReference type="ChEBI" id="CHEBI:57783"/>
        <dbReference type="ChEBI" id="CHEBI:58349"/>
        <dbReference type="ChEBI" id="CHEBI:77396"/>
        <dbReference type="ChEBI" id="CHEBI:83139"/>
        <dbReference type="EC" id="1.2.1.84"/>
    </reaction>
    <physiologicalReaction direction="left-to-right" evidence="13">
        <dbReference type="Rhea" id="RHEA:52717"/>
    </physiologicalReaction>
</comment>